<evidence type="ECO:0000256" key="1">
    <source>
        <dbReference type="SAM" id="MobiDB-lite"/>
    </source>
</evidence>
<keyword evidence="4" id="KW-1185">Reference proteome</keyword>
<feature type="transmembrane region" description="Helical" evidence="2">
    <location>
        <begin position="6"/>
        <end position="26"/>
    </location>
</feature>
<reference evidence="3" key="1">
    <citation type="journal article" date="2020" name="Front. Microbiol.">
        <title>Gene regulatory networks of Penicillium echinulatum 2HH and Penicillium oxalicum 114-2 inferred by a computational biology approach.</title>
        <authorList>
            <person name="Lenz A.R."/>
            <person name="Galan-Vasquez E."/>
            <person name="Balbinot E."/>
            <person name="De Abreu F.P."/>
            <person name="De Oliveira N.S."/>
            <person name="Da Rosa L.O."/>
            <person name="De Avila E Silva S."/>
            <person name="Camassola M."/>
            <person name="Dillon A.J.P."/>
            <person name="Perez-Rueda E."/>
        </authorList>
    </citation>
    <scope>NUCLEOTIDE SEQUENCE</scope>
    <source>
        <strain evidence="3">S1M29</strain>
    </source>
</reference>
<feature type="region of interest" description="Disordered" evidence="1">
    <location>
        <begin position="106"/>
        <end position="135"/>
    </location>
</feature>
<feature type="compositionally biased region" description="Low complexity" evidence="1">
    <location>
        <begin position="106"/>
        <end position="122"/>
    </location>
</feature>
<dbReference type="OrthoDB" id="4504150at2759"/>
<name>A0A8J8WH93_9EURO</name>
<evidence type="ECO:0000313" key="4">
    <source>
        <dbReference type="Proteomes" id="UP000631181"/>
    </source>
</evidence>
<gene>
    <name evidence="3" type="ORF">PECM_006567</name>
</gene>
<evidence type="ECO:0000256" key="2">
    <source>
        <dbReference type="SAM" id="Phobius"/>
    </source>
</evidence>
<dbReference type="Proteomes" id="UP000631181">
    <property type="component" value="Unassembled WGS sequence"/>
</dbReference>
<accession>A0A8J8WH93</accession>
<dbReference type="AlphaFoldDB" id="A0A8J8WH93"/>
<protein>
    <submittedName>
        <fullName evidence="3">Uncharacterized protein</fullName>
    </submittedName>
</protein>
<keyword evidence="2" id="KW-0472">Membrane</keyword>
<proteinExistence type="predicted"/>
<keyword evidence="2" id="KW-0812">Transmembrane</keyword>
<organism evidence="3 4">
    <name type="scientific">Penicillium ucsense</name>
    <dbReference type="NCBI Taxonomy" id="2839758"/>
    <lineage>
        <taxon>Eukaryota</taxon>
        <taxon>Fungi</taxon>
        <taxon>Dikarya</taxon>
        <taxon>Ascomycota</taxon>
        <taxon>Pezizomycotina</taxon>
        <taxon>Eurotiomycetes</taxon>
        <taxon>Eurotiomycetidae</taxon>
        <taxon>Eurotiales</taxon>
        <taxon>Aspergillaceae</taxon>
        <taxon>Penicillium</taxon>
    </lineage>
</organism>
<keyword evidence="2" id="KW-1133">Transmembrane helix</keyword>
<sequence length="187" mass="20825">MTAQESASLVFPILCLAVSFAIFCLIHSTEISQLLGALKRSTADYLRDARRRFSSLPHYDFLGRDSNPSSHYHTTLGSASVSDLTALDTFRSNLIPSSNLDLDPDSDSMFATDASDTSSDSTLRTRNHDSHPPSNSWEIELEERILNGRGMGPWLDRVIDRVVQRVIENLDSDEYAELDISTQATSR</sequence>
<comment type="caution">
    <text evidence="3">The sequence shown here is derived from an EMBL/GenBank/DDBJ whole genome shotgun (WGS) entry which is preliminary data.</text>
</comment>
<dbReference type="EMBL" id="WIWV01000053">
    <property type="protein sequence ID" value="KAF7715695.1"/>
    <property type="molecule type" value="Genomic_DNA"/>
</dbReference>
<evidence type="ECO:0000313" key="3">
    <source>
        <dbReference type="EMBL" id="KAF7715695.1"/>
    </source>
</evidence>